<sequence>MLCCLLASCSSAYRSLQRMEGDAACIQQFRPKITQTVLYSTQVDVLKHHFSGLLLFKPMEDSSMRVVFASEMGLKFFDFEFAKDGTFTKHYILPKMDKKAVIKTLQKDFEMILMRQDPATAEVLTDGENRYTAFPLKKGKIYYITSKDCSTFVRVENGSRRKPVVEAFLSHYTNGVPDSILIQHKNVKFNISSQRAEK</sequence>
<evidence type="ECO:0000313" key="2">
    <source>
        <dbReference type="Proteomes" id="UP000321436"/>
    </source>
</evidence>
<dbReference type="AlphaFoldDB" id="A0A512RL65"/>
<dbReference type="Proteomes" id="UP000321436">
    <property type="component" value="Unassembled WGS sequence"/>
</dbReference>
<gene>
    <name evidence="1" type="ORF">CCY01nite_27070</name>
</gene>
<accession>A0A512RL65</accession>
<comment type="caution">
    <text evidence="1">The sequence shown here is derived from an EMBL/GenBank/DDBJ whole genome shotgun (WGS) entry which is preliminary data.</text>
</comment>
<name>A0A512RL65_9BACT</name>
<evidence type="ECO:0000313" key="1">
    <source>
        <dbReference type="EMBL" id="GEP96447.1"/>
    </source>
</evidence>
<protein>
    <submittedName>
        <fullName evidence="1">Uncharacterized protein</fullName>
    </submittedName>
</protein>
<organism evidence="1 2">
    <name type="scientific">Chitinophaga cymbidii</name>
    <dbReference type="NCBI Taxonomy" id="1096750"/>
    <lineage>
        <taxon>Bacteria</taxon>
        <taxon>Pseudomonadati</taxon>
        <taxon>Bacteroidota</taxon>
        <taxon>Chitinophagia</taxon>
        <taxon>Chitinophagales</taxon>
        <taxon>Chitinophagaceae</taxon>
        <taxon>Chitinophaga</taxon>
    </lineage>
</organism>
<keyword evidence="2" id="KW-1185">Reference proteome</keyword>
<dbReference type="EMBL" id="BKAU01000002">
    <property type="protein sequence ID" value="GEP96447.1"/>
    <property type="molecule type" value="Genomic_DNA"/>
</dbReference>
<proteinExistence type="predicted"/>
<reference evidence="1 2" key="1">
    <citation type="submission" date="2019-07" db="EMBL/GenBank/DDBJ databases">
        <title>Whole genome shotgun sequence of Chitinophaga cymbidii NBRC 109752.</title>
        <authorList>
            <person name="Hosoyama A."/>
            <person name="Uohara A."/>
            <person name="Ohji S."/>
            <person name="Ichikawa N."/>
        </authorList>
    </citation>
    <scope>NUCLEOTIDE SEQUENCE [LARGE SCALE GENOMIC DNA]</scope>
    <source>
        <strain evidence="1 2">NBRC 109752</strain>
    </source>
</reference>
<dbReference type="RefSeq" id="WP_246129930.1">
    <property type="nucleotide sequence ID" value="NZ_BKAU01000002.1"/>
</dbReference>